<name>A0ABN8NI41_9CNID</name>
<feature type="compositionally biased region" description="Low complexity" evidence="1">
    <location>
        <begin position="703"/>
        <end position="718"/>
    </location>
</feature>
<evidence type="ECO:0000256" key="1">
    <source>
        <dbReference type="SAM" id="MobiDB-lite"/>
    </source>
</evidence>
<dbReference type="InterPro" id="IPR050149">
    <property type="entry name" value="Collagen_superfamily"/>
</dbReference>
<dbReference type="Pfam" id="PF25815">
    <property type="entry name" value="CTHRC1_C"/>
    <property type="match status" value="2"/>
</dbReference>
<feature type="domain" description="CTHRC1 C-terminal" evidence="2">
    <location>
        <begin position="371"/>
        <end position="486"/>
    </location>
</feature>
<feature type="region of interest" description="Disordered" evidence="1">
    <location>
        <begin position="291"/>
        <end position="371"/>
    </location>
</feature>
<proteinExistence type="predicted"/>
<accession>A0ABN8NI41</accession>
<feature type="region of interest" description="Disordered" evidence="1">
    <location>
        <begin position="664"/>
        <end position="738"/>
    </location>
</feature>
<dbReference type="EMBL" id="CALNXK010000023">
    <property type="protein sequence ID" value="CAH3110457.1"/>
    <property type="molecule type" value="Genomic_DNA"/>
</dbReference>
<evidence type="ECO:0000313" key="3">
    <source>
        <dbReference type="EMBL" id="CAH3110457.1"/>
    </source>
</evidence>
<organism evidence="3 4">
    <name type="scientific">Porites lobata</name>
    <dbReference type="NCBI Taxonomy" id="104759"/>
    <lineage>
        <taxon>Eukaryota</taxon>
        <taxon>Metazoa</taxon>
        <taxon>Cnidaria</taxon>
        <taxon>Anthozoa</taxon>
        <taxon>Hexacorallia</taxon>
        <taxon>Scleractinia</taxon>
        <taxon>Fungiina</taxon>
        <taxon>Poritidae</taxon>
        <taxon>Porites</taxon>
    </lineage>
</organism>
<dbReference type="InterPro" id="IPR008160">
    <property type="entry name" value="Collagen"/>
</dbReference>
<sequence>MTIIFIWESGIQTITKKLHRFEIHSALKLSHTGFIRLSPRILASSRRCSLAITSFSLQWTPDNSNLQGKSGNVRVIGSSKKIAGSKERNSFYGTIFFRRLSLGAPERGPHFSIKDRSRHPVGKRNISAKTLCQKSKGRSSELTELLQFKESKLSEVRLKIKRERNEDIVQETQNNSWHASRRTQRTIDRSEHVYLKSLKPMPFERIYGHNFEGFPVFTGFLTMQTFMKIPLATVLCGLLLLLITLCSANDNNSSKPRDKVSFIPQPTSPYGSCGLGGCFCAPGIPGIPGSPGPAGPAGTAGSPGNHGLEGPMGPRGKKGDEGDRARGKQGPPGPKGPQGSSGSAGSPGNKGDTGARGSQGPSGPKGDPGSFGRNWKQCVFKNLNNGRDSGLIKECIFKKTSDTTGLRVFWSGTLRLYNCHGCCRRWYFTFNGAECSTPAPIDGVVYMIYGNSARKDLHRVRHIEGVCEKIHKGTVRVGFWVGNSSNDEVISSFCHRDLPYSWSSLVILCVSGQGMVAGDYYSTGEKGTMGRWKGKGSLFPPSHHPTHFPSPRFSRVNINRRLRDDWRHFLVFPELSLTRYWTQKAAFSLEKLKRTPVFTGFLIMQTFMKIPLATVLCGLLLLLITLCSANDNNSSKPRDNTSPYGSCGHGGCFCAPGFPGIPGSPGPAGPAGTAGSPGNHGPQGPMGPRGKKGDEGARGRQGTPGVKGVKGPAGPAGPRGDKGAHGSKGPPGPKGASGSFARNWKQCVFKNLNDGRDSGLIKECIFKKTSDTTGLRVFWNGNLRLYGCHGCCRRWYFTLNGAECSTPGAIDGVVYMVYGNGGKKNLHRPRHIEGVCEKIHKGTVRVGFWVGNCAGFGSADAETGWNSVSRIYVEEVPPPQA</sequence>
<feature type="compositionally biased region" description="Low complexity" evidence="1">
    <location>
        <begin position="337"/>
        <end position="347"/>
    </location>
</feature>
<dbReference type="Pfam" id="PF01391">
    <property type="entry name" value="Collagen"/>
    <property type="match status" value="1"/>
</dbReference>
<comment type="caution">
    <text evidence="3">The sequence shown here is derived from an EMBL/GenBank/DDBJ whole genome shotgun (WGS) entry which is preliminary data.</text>
</comment>
<dbReference type="InterPro" id="IPR057873">
    <property type="entry name" value="CTHRC1_C"/>
</dbReference>
<reference evidence="3 4" key="1">
    <citation type="submission" date="2022-05" db="EMBL/GenBank/DDBJ databases">
        <authorList>
            <consortium name="Genoscope - CEA"/>
            <person name="William W."/>
        </authorList>
    </citation>
    <scope>NUCLEOTIDE SEQUENCE [LARGE SCALE GENOMIC DNA]</scope>
</reference>
<evidence type="ECO:0000313" key="4">
    <source>
        <dbReference type="Proteomes" id="UP001159405"/>
    </source>
</evidence>
<gene>
    <name evidence="3" type="ORF">PLOB_00019622</name>
</gene>
<evidence type="ECO:0000259" key="2">
    <source>
        <dbReference type="Pfam" id="PF25815"/>
    </source>
</evidence>
<feature type="domain" description="CTHRC1 C-terminal" evidence="2">
    <location>
        <begin position="739"/>
        <end position="873"/>
    </location>
</feature>
<protein>
    <recommendedName>
        <fullName evidence="2">CTHRC1 C-terminal domain-containing protein</fullName>
    </recommendedName>
</protein>
<feature type="compositionally biased region" description="Basic and acidic residues" evidence="1">
    <location>
        <begin position="317"/>
        <end position="326"/>
    </location>
</feature>
<keyword evidence="4" id="KW-1185">Reference proteome</keyword>
<dbReference type="Proteomes" id="UP001159405">
    <property type="component" value="Unassembled WGS sequence"/>
</dbReference>
<dbReference type="PANTHER" id="PTHR24023">
    <property type="entry name" value="COLLAGEN ALPHA"/>
    <property type="match status" value="1"/>
</dbReference>
<dbReference type="PANTHER" id="PTHR24023:SF1082">
    <property type="entry name" value="COLLAGEN TRIPLE HELIX REPEAT"/>
    <property type="match status" value="1"/>
</dbReference>